<dbReference type="Gene3D" id="3.90.190.10">
    <property type="entry name" value="Protein tyrosine phosphatase superfamily"/>
    <property type="match status" value="1"/>
</dbReference>
<keyword evidence="3" id="KW-1185">Reference proteome</keyword>
<dbReference type="GO" id="GO:0043235">
    <property type="term" value="C:receptor complex"/>
    <property type="evidence" value="ECO:0007669"/>
    <property type="project" value="TreeGrafter"/>
</dbReference>
<dbReference type="PROSITE" id="PS50055">
    <property type="entry name" value="TYR_PHOSPHATASE_PTP"/>
    <property type="match status" value="1"/>
</dbReference>
<sequence>MRVQTLSRDQILQALAGRCRALAADDNRGFRREFEELEEVGRELAARAGGAAGNREKNRYPQILPYDHCRVRLSVQNAQTHTDYINASFVPDQYLLVHQCLLHWLRGGASAR</sequence>
<dbReference type="InterPro" id="IPR000242">
    <property type="entry name" value="PTP_cat"/>
</dbReference>
<dbReference type="InterPro" id="IPR050713">
    <property type="entry name" value="RTP_Phos/Ushers"/>
</dbReference>
<evidence type="ECO:0000313" key="2">
    <source>
        <dbReference type="EMBL" id="TNN78538.1"/>
    </source>
</evidence>
<keyword evidence="2" id="KW-0675">Receptor</keyword>
<evidence type="ECO:0000259" key="1">
    <source>
        <dbReference type="PROSITE" id="PS50055"/>
    </source>
</evidence>
<feature type="domain" description="Tyrosine-protein phosphatase" evidence="1">
    <location>
        <begin position="30"/>
        <end position="90"/>
    </location>
</feature>
<dbReference type="Proteomes" id="UP000314294">
    <property type="component" value="Unassembled WGS sequence"/>
</dbReference>
<dbReference type="SUPFAM" id="SSF52799">
    <property type="entry name" value="(Phosphotyrosine protein) phosphatases II"/>
    <property type="match status" value="1"/>
</dbReference>
<dbReference type="EMBL" id="SRLO01000072">
    <property type="protein sequence ID" value="TNN78538.1"/>
    <property type="molecule type" value="Genomic_DNA"/>
</dbReference>
<name>A0A4Z2ILE1_9TELE</name>
<organism evidence="2 3">
    <name type="scientific">Liparis tanakae</name>
    <name type="common">Tanaka's snailfish</name>
    <dbReference type="NCBI Taxonomy" id="230148"/>
    <lineage>
        <taxon>Eukaryota</taxon>
        <taxon>Metazoa</taxon>
        <taxon>Chordata</taxon>
        <taxon>Craniata</taxon>
        <taxon>Vertebrata</taxon>
        <taxon>Euteleostomi</taxon>
        <taxon>Actinopterygii</taxon>
        <taxon>Neopterygii</taxon>
        <taxon>Teleostei</taxon>
        <taxon>Neoteleostei</taxon>
        <taxon>Acanthomorphata</taxon>
        <taxon>Eupercaria</taxon>
        <taxon>Perciformes</taxon>
        <taxon>Cottioidei</taxon>
        <taxon>Cottales</taxon>
        <taxon>Liparidae</taxon>
        <taxon>Liparis</taxon>
    </lineage>
</organism>
<dbReference type="PANTHER" id="PTHR46957:SF10">
    <property type="entry name" value="PROTEIN TYROSINE PHOSPHATASE, RECEPTOR TYPE, H"/>
    <property type="match status" value="1"/>
</dbReference>
<reference evidence="2 3" key="1">
    <citation type="submission" date="2019-03" db="EMBL/GenBank/DDBJ databases">
        <title>First draft genome of Liparis tanakae, snailfish: a comprehensive survey of snailfish specific genes.</title>
        <authorList>
            <person name="Kim W."/>
            <person name="Song I."/>
            <person name="Jeong J.-H."/>
            <person name="Kim D."/>
            <person name="Kim S."/>
            <person name="Ryu S."/>
            <person name="Song J.Y."/>
            <person name="Lee S.K."/>
        </authorList>
    </citation>
    <scope>NUCLEOTIDE SEQUENCE [LARGE SCALE GENOMIC DNA]</scope>
    <source>
        <tissue evidence="2">Muscle</tissue>
    </source>
</reference>
<evidence type="ECO:0000313" key="3">
    <source>
        <dbReference type="Proteomes" id="UP000314294"/>
    </source>
</evidence>
<dbReference type="PANTHER" id="PTHR46957">
    <property type="entry name" value="CYTOKINE RECEPTOR"/>
    <property type="match status" value="1"/>
</dbReference>
<dbReference type="Pfam" id="PF00102">
    <property type="entry name" value="Y_phosphatase"/>
    <property type="match status" value="1"/>
</dbReference>
<comment type="caution">
    <text evidence="2">The sequence shown here is derived from an EMBL/GenBank/DDBJ whole genome shotgun (WGS) entry which is preliminary data.</text>
</comment>
<gene>
    <name evidence="2" type="primary">Ptprv</name>
    <name evidence="2" type="ORF">EYF80_011133</name>
</gene>
<dbReference type="InterPro" id="IPR029021">
    <property type="entry name" value="Prot-tyrosine_phosphatase-like"/>
</dbReference>
<accession>A0A4Z2ILE1</accession>
<dbReference type="OrthoDB" id="10253954at2759"/>
<protein>
    <submittedName>
        <fullName evidence="2">Receptor-type tyrosine-protein phosphatase V</fullName>
    </submittedName>
</protein>
<dbReference type="AlphaFoldDB" id="A0A4Z2ILE1"/>
<dbReference type="GO" id="GO:0004725">
    <property type="term" value="F:protein tyrosine phosphatase activity"/>
    <property type="evidence" value="ECO:0007669"/>
    <property type="project" value="InterPro"/>
</dbReference>
<proteinExistence type="predicted"/>